<protein>
    <submittedName>
        <fullName evidence="1">RNase H domain-containing protein</fullName>
    </submittedName>
</protein>
<keyword evidence="2" id="KW-1185">Reference proteome</keyword>
<comment type="caution">
    <text evidence="1">The sequence shown here is derived from an EMBL/GenBank/DDBJ whole genome shotgun (WGS) entry which is preliminary data.</text>
</comment>
<dbReference type="Proteomes" id="UP000478052">
    <property type="component" value="Unassembled WGS sequence"/>
</dbReference>
<accession>A0A6G0YE47</accession>
<dbReference type="EMBL" id="VUJU01004552">
    <property type="protein sequence ID" value="KAF0754008.1"/>
    <property type="molecule type" value="Genomic_DNA"/>
</dbReference>
<evidence type="ECO:0000313" key="1">
    <source>
        <dbReference type="EMBL" id="KAF0754008.1"/>
    </source>
</evidence>
<evidence type="ECO:0000313" key="2">
    <source>
        <dbReference type="Proteomes" id="UP000478052"/>
    </source>
</evidence>
<gene>
    <name evidence="1" type="ORF">FWK35_00013729</name>
</gene>
<name>A0A6G0YE47_APHCR</name>
<dbReference type="AlphaFoldDB" id="A0A6G0YE47"/>
<sequence>MCGVVYTVVTVKHIITECQKYEDMRKKHQISQQIGEALGLDPQSITKILQFIKEIHIVYINS</sequence>
<proteinExistence type="predicted"/>
<organism evidence="1 2">
    <name type="scientific">Aphis craccivora</name>
    <name type="common">Cowpea aphid</name>
    <dbReference type="NCBI Taxonomy" id="307492"/>
    <lineage>
        <taxon>Eukaryota</taxon>
        <taxon>Metazoa</taxon>
        <taxon>Ecdysozoa</taxon>
        <taxon>Arthropoda</taxon>
        <taxon>Hexapoda</taxon>
        <taxon>Insecta</taxon>
        <taxon>Pterygota</taxon>
        <taxon>Neoptera</taxon>
        <taxon>Paraneoptera</taxon>
        <taxon>Hemiptera</taxon>
        <taxon>Sternorrhyncha</taxon>
        <taxon>Aphidomorpha</taxon>
        <taxon>Aphidoidea</taxon>
        <taxon>Aphididae</taxon>
        <taxon>Aphidini</taxon>
        <taxon>Aphis</taxon>
        <taxon>Aphis</taxon>
    </lineage>
</organism>
<reference evidence="1 2" key="1">
    <citation type="submission" date="2019-08" db="EMBL/GenBank/DDBJ databases">
        <title>Whole genome of Aphis craccivora.</title>
        <authorList>
            <person name="Voronova N.V."/>
            <person name="Shulinski R.S."/>
            <person name="Bandarenka Y.V."/>
            <person name="Zhorov D.G."/>
            <person name="Warner D."/>
        </authorList>
    </citation>
    <scope>NUCLEOTIDE SEQUENCE [LARGE SCALE GENOMIC DNA]</scope>
    <source>
        <strain evidence="1">180601</strain>
        <tissue evidence="1">Whole Body</tissue>
    </source>
</reference>
<dbReference type="OrthoDB" id="6369833at2759"/>